<keyword evidence="5" id="KW-1185">Reference proteome</keyword>
<dbReference type="Pfam" id="PF08698">
    <property type="entry name" value="Fcf2"/>
    <property type="match status" value="1"/>
</dbReference>
<keyword evidence="2" id="KW-0539">Nucleus</keyword>
<evidence type="ECO:0000313" key="4">
    <source>
        <dbReference type="EMBL" id="KAG0689547.1"/>
    </source>
</evidence>
<dbReference type="GO" id="GO:0005730">
    <property type="term" value="C:nucleolus"/>
    <property type="evidence" value="ECO:0007669"/>
    <property type="project" value="UniProtKB-SubCell"/>
</dbReference>
<dbReference type="EMBL" id="PUHW01000073">
    <property type="protein sequence ID" value="KAG0689547.1"/>
    <property type="molecule type" value="Genomic_DNA"/>
</dbReference>
<comment type="subcellular location">
    <subcellularLocation>
        <location evidence="1">Nucleus</location>
        <location evidence="1">Nucleolus</location>
    </subcellularLocation>
</comment>
<name>A0A9P6WM39_9ASCO</name>
<dbReference type="GO" id="GO:0003723">
    <property type="term" value="F:RNA binding"/>
    <property type="evidence" value="ECO:0007669"/>
    <property type="project" value="TreeGrafter"/>
</dbReference>
<proteinExistence type="predicted"/>
<dbReference type="AlphaFoldDB" id="A0A9P6WM39"/>
<evidence type="ECO:0000256" key="2">
    <source>
        <dbReference type="ARBA" id="ARBA00023242"/>
    </source>
</evidence>
<protein>
    <recommendedName>
        <fullName evidence="3">Fcf2 pre-rRNA processing C-terminal domain-containing protein</fullName>
    </recommendedName>
</protein>
<evidence type="ECO:0000313" key="5">
    <source>
        <dbReference type="Proteomes" id="UP000697127"/>
    </source>
</evidence>
<accession>A0A9P6WM39</accession>
<evidence type="ECO:0000259" key="3">
    <source>
        <dbReference type="Pfam" id="PF08698"/>
    </source>
</evidence>
<dbReference type="OrthoDB" id="427886at2759"/>
<reference evidence="4" key="1">
    <citation type="submission" date="2020-11" db="EMBL/GenBank/DDBJ databases">
        <title>Kefir isolates.</title>
        <authorList>
            <person name="Marcisauskas S."/>
            <person name="Kim Y."/>
            <person name="Blasche S."/>
        </authorList>
    </citation>
    <scope>NUCLEOTIDE SEQUENCE</scope>
    <source>
        <strain evidence="4">Olga-1</strain>
    </source>
</reference>
<dbReference type="PANTHER" id="PTHR21686">
    <property type="entry name" value="DEOXYNUCLEOTIDYLTRANSFERASE TERMINAL-INTERACTING PROTEIN 2"/>
    <property type="match status" value="1"/>
</dbReference>
<organism evidence="4 5">
    <name type="scientific">Pichia californica</name>
    <dbReference type="NCBI Taxonomy" id="460514"/>
    <lineage>
        <taxon>Eukaryota</taxon>
        <taxon>Fungi</taxon>
        <taxon>Dikarya</taxon>
        <taxon>Ascomycota</taxon>
        <taxon>Saccharomycotina</taxon>
        <taxon>Pichiomycetes</taxon>
        <taxon>Pichiales</taxon>
        <taxon>Pichiaceae</taxon>
        <taxon>Pichia</taxon>
    </lineage>
</organism>
<dbReference type="InterPro" id="IPR039883">
    <property type="entry name" value="Fcf2/DNTTIP2"/>
</dbReference>
<dbReference type="GO" id="GO:0006396">
    <property type="term" value="P:RNA processing"/>
    <property type="evidence" value="ECO:0007669"/>
    <property type="project" value="TreeGrafter"/>
</dbReference>
<feature type="domain" description="Fcf2 pre-rRNA processing C-terminal" evidence="3">
    <location>
        <begin position="102"/>
        <end position="192"/>
    </location>
</feature>
<gene>
    <name evidence="4" type="ORF">C6P40_004850</name>
</gene>
<sequence length="219" mass="25824">MTEKIDNLDIDGIFTLLKESREKEVQDSGSTLKKNSKELTYEDLKRKVTHLPNIQVNIFGKDSKHNTVIKNNSRKIERINDSVESILPDLNKKTITDRRLIKEENSKKWFSLPKVEMTDELKRDMLIIKNRKYLDPKRFYKGEKWEIPENFQIGEIVEGVGEYAGRLNRKQKGKTLVDELLKNEDSSTWFDKTFNDIQKKKRSGGKKFLKEKIAKKKKY</sequence>
<dbReference type="Proteomes" id="UP000697127">
    <property type="component" value="Unassembled WGS sequence"/>
</dbReference>
<comment type="caution">
    <text evidence="4">The sequence shown here is derived from an EMBL/GenBank/DDBJ whole genome shotgun (WGS) entry which is preliminary data.</text>
</comment>
<dbReference type="InterPro" id="IPR014810">
    <property type="entry name" value="Fcf2_C"/>
</dbReference>
<evidence type="ECO:0000256" key="1">
    <source>
        <dbReference type="ARBA" id="ARBA00004604"/>
    </source>
</evidence>
<dbReference type="PANTHER" id="PTHR21686:SF12">
    <property type="entry name" value="DEOXYNUCLEOTIDYLTRANSFERASE TERMINAL-INTERACTING PROTEIN 2"/>
    <property type="match status" value="1"/>
</dbReference>